<organism evidence="2 3">
    <name type="scientific">Nocardia amikacinitolerans</name>
    <dbReference type="NCBI Taxonomy" id="756689"/>
    <lineage>
        <taxon>Bacteria</taxon>
        <taxon>Bacillati</taxon>
        <taxon>Actinomycetota</taxon>
        <taxon>Actinomycetes</taxon>
        <taxon>Mycobacteriales</taxon>
        <taxon>Nocardiaceae</taxon>
        <taxon>Nocardia</taxon>
    </lineage>
</organism>
<dbReference type="OrthoDB" id="4549006at2"/>
<dbReference type="STRING" id="1379680.GCA_001612615_01062"/>
<dbReference type="RefSeq" id="WP_097247986.1">
    <property type="nucleotide sequence ID" value="NZ_OBEG01000008.1"/>
</dbReference>
<feature type="region of interest" description="Disordered" evidence="1">
    <location>
        <begin position="136"/>
        <end position="157"/>
    </location>
</feature>
<keyword evidence="3" id="KW-1185">Reference proteome</keyword>
<accession>A0A285LWC1</accession>
<dbReference type="AlphaFoldDB" id="A0A285LWC1"/>
<reference evidence="2 3" key="1">
    <citation type="submission" date="2017-09" db="EMBL/GenBank/DDBJ databases">
        <authorList>
            <person name="Ehlers B."/>
            <person name="Leendertz F.H."/>
        </authorList>
    </citation>
    <scope>NUCLEOTIDE SEQUENCE [LARGE SCALE GENOMIC DNA]</scope>
    <source>
        <strain evidence="2 3">DSM 45537</strain>
    </source>
</reference>
<proteinExistence type="predicted"/>
<evidence type="ECO:0000256" key="1">
    <source>
        <dbReference type="SAM" id="MobiDB-lite"/>
    </source>
</evidence>
<evidence type="ECO:0008006" key="4">
    <source>
        <dbReference type="Google" id="ProtNLM"/>
    </source>
</evidence>
<sequence>MTENQAPRPMTNMLTAAREGNLSVVMKPEDFIYIDRDCEFFKLAIQQIQGIMDAVSRQPHWGLGEGNDKMVSGGTVVGRFKTKANGAEDGNSVWKIMEQHYQIVEDIQEVHRLVRERMMQADSNFAAEFNRLNETLPERPPEGQVLGPFILPDGSTK</sequence>
<evidence type="ECO:0000313" key="3">
    <source>
        <dbReference type="Proteomes" id="UP000219565"/>
    </source>
</evidence>
<protein>
    <recommendedName>
        <fullName evidence="4">Excreted virulence factor EspC, type VII ESX diderm</fullName>
    </recommendedName>
</protein>
<name>A0A285LWC1_9NOCA</name>
<gene>
    <name evidence="2" type="ORF">SAMN04244553_6251</name>
</gene>
<dbReference type="EMBL" id="OBEG01000008">
    <property type="protein sequence ID" value="SNY89244.1"/>
    <property type="molecule type" value="Genomic_DNA"/>
</dbReference>
<evidence type="ECO:0000313" key="2">
    <source>
        <dbReference type="EMBL" id="SNY89244.1"/>
    </source>
</evidence>
<dbReference type="Proteomes" id="UP000219565">
    <property type="component" value="Unassembled WGS sequence"/>
</dbReference>